<dbReference type="Gene3D" id="2.60.120.260">
    <property type="entry name" value="Galactose-binding domain-like"/>
    <property type="match status" value="1"/>
</dbReference>
<evidence type="ECO:0000313" key="1">
    <source>
        <dbReference type="EMBL" id="RII38982.1"/>
    </source>
</evidence>
<name>A0A399J4V0_9RHOB</name>
<protein>
    <submittedName>
        <fullName evidence="1">Uncharacterized protein</fullName>
    </submittedName>
</protein>
<evidence type="ECO:0000313" key="2">
    <source>
        <dbReference type="Proteomes" id="UP000265848"/>
    </source>
</evidence>
<dbReference type="EMBL" id="QWJJ01000007">
    <property type="protein sequence ID" value="RII38982.1"/>
    <property type="molecule type" value="Genomic_DNA"/>
</dbReference>
<gene>
    <name evidence="1" type="ORF">DL237_09905</name>
</gene>
<accession>A0A399J4V0</accession>
<organism evidence="1 2">
    <name type="scientific">Pseudooceanicola sediminis</name>
    <dbReference type="NCBI Taxonomy" id="2211117"/>
    <lineage>
        <taxon>Bacteria</taxon>
        <taxon>Pseudomonadati</taxon>
        <taxon>Pseudomonadota</taxon>
        <taxon>Alphaproteobacteria</taxon>
        <taxon>Rhodobacterales</taxon>
        <taxon>Paracoccaceae</taxon>
        <taxon>Pseudooceanicola</taxon>
    </lineage>
</organism>
<dbReference type="Proteomes" id="UP000265848">
    <property type="component" value="Unassembled WGS sequence"/>
</dbReference>
<dbReference type="AlphaFoldDB" id="A0A399J4V0"/>
<keyword evidence="2" id="KW-1185">Reference proteome</keyword>
<comment type="caution">
    <text evidence="1">The sequence shown here is derived from an EMBL/GenBank/DDBJ whole genome shotgun (WGS) entry which is preliminary data.</text>
</comment>
<proteinExistence type="predicted"/>
<sequence>MGLMLFAANNFGMTALRNGFGAINGVAPLWYADFENGRYARNGQPVTQFKNLSFTRAGAARYVAEDLTVGTAPINEPRFDWRTGKRRLLVENTATNTVLYSKDYTNDIWEKANGMTVTPNSVVSPDGVTLADSLNVTGSSTGILYQQSLSVVAGTTLTFSYYVKKGTSINYLAVYNNTDASFIVHPVVSDAYVTQTLANGWARVACTFVVPEGCENVRVYPHRSFIGVPASYGSVAVWGAQLEENNAASSYIDTTSGAVTRAGDHPLSDISEFDLDDGLWLVLDGLLWGELLSGDRLFELDGGSEEVNRLITVLSGSSTQARQFYSGGYASAVSPYSLPAEYSIACRFSPGNLSLVLNGTLWDANVPSGYAAPTTLRIADAFPGQLSVRNTSVLGLGLYPASVPVEAMKARTAQ</sequence>
<reference evidence="1 2" key="1">
    <citation type="submission" date="2018-08" db="EMBL/GenBank/DDBJ databases">
        <title>Pseudooceanicola sediminis CY03 in the family Rhodobacteracea.</title>
        <authorList>
            <person name="Zhang Y.-J."/>
        </authorList>
    </citation>
    <scope>NUCLEOTIDE SEQUENCE [LARGE SCALE GENOMIC DNA]</scope>
    <source>
        <strain evidence="1 2">CY03</strain>
    </source>
</reference>